<feature type="domain" description="SDR-like Ig" evidence="10">
    <location>
        <begin position="66"/>
        <end position="162"/>
    </location>
</feature>
<name>A0A430AJV7_9ENTE</name>
<comment type="subcellular location">
    <subcellularLocation>
        <location evidence="1">Secreted</location>
        <location evidence="1">Cell wall</location>
        <topology evidence="1">Peptidoglycan-anchor</topology>
    </subcellularLocation>
</comment>
<dbReference type="Pfam" id="PF17961">
    <property type="entry name" value="Big_8"/>
    <property type="match status" value="1"/>
</dbReference>
<evidence type="ECO:0000259" key="9">
    <source>
        <dbReference type="Pfam" id="PF05737"/>
    </source>
</evidence>
<keyword evidence="2" id="KW-0134">Cell wall</keyword>
<dbReference type="InterPro" id="IPR019931">
    <property type="entry name" value="LPXTG_anchor"/>
</dbReference>
<evidence type="ECO:0000256" key="1">
    <source>
        <dbReference type="ARBA" id="ARBA00004168"/>
    </source>
</evidence>
<feature type="compositionally biased region" description="Low complexity" evidence="6">
    <location>
        <begin position="334"/>
        <end position="415"/>
    </location>
</feature>
<keyword evidence="3" id="KW-0964">Secreted</keyword>
<sequence>MVKWERRSEDKLKKIVKYLLLTVVILSNLFWVGHVFATSDYGTQFVTNTQIKDEQGKAVEEHHIFGYYDTFMITYDWAIPDNQTLSAGDTMTLKLPSGIQFPGNIQFEVRNPQNDLVGMAAVNKASGTVKVTFTDFVEQHQNIKGSLDLWVQWDKNKVQQNSETPINLGINGTIVLTVGDQGIINPNETLTKWGWVDEQDPLLIHWVVRINYAKSLIKNAEYIDYIGAGQSLVADSISVSLGHYGQNNSGFVSESELGKEHMTIGEDLKTFKVSFGDLDKSAVVEYSTRVVKELSSKAYDNSGTLTGINIEEDKTHSFVQDFGGDGNADGQNKETSTTTSSENTTGTTNTTGSSENSTDTTDTTDTTANSENTTDTTNTTTSSGNTTEPTNTTKITESTSSGQKASSNLTSSSSTKKQLPNTGEKQENGFWIILGMFILLLGMKKIDQSSK</sequence>
<dbReference type="Proteomes" id="UP000288669">
    <property type="component" value="Unassembled WGS sequence"/>
</dbReference>
<keyword evidence="12" id="KW-1185">Reference proteome</keyword>
<evidence type="ECO:0000256" key="6">
    <source>
        <dbReference type="SAM" id="MobiDB-lite"/>
    </source>
</evidence>
<feature type="domain" description="Gram-positive cocci surface proteins LPxTG" evidence="8">
    <location>
        <begin position="412"/>
        <end position="440"/>
    </location>
</feature>
<feature type="region of interest" description="Disordered" evidence="6">
    <location>
        <begin position="318"/>
        <end position="423"/>
    </location>
</feature>
<evidence type="ECO:0008006" key="13">
    <source>
        <dbReference type="Google" id="ProtNLM"/>
    </source>
</evidence>
<evidence type="ECO:0000313" key="12">
    <source>
        <dbReference type="Proteomes" id="UP000288669"/>
    </source>
</evidence>
<dbReference type="Pfam" id="PF05737">
    <property type="entry name" value="Collagen_bind"/>
    <property type="match status" value="1"/>
</dbReference>
<dbReference type="GO" id="GO:0007155">
    <property type="term" value="P:cell adhesion"/>
    <property type="evidence" value="ECO:0007669"/>
    <property type="project" value="InterPro"/>
</dbReference>
<dbReference type="OrthoDB" id="1744455at2"/>
<feature type="domain" description="Collagen binding" evidence="9">
    <location>
        <begin position="188"/>
        <end position="314"/>
    </location>
</feature>
<dbReference type="Gene3D" id="2.60.40.740">
    <property type="match status" value="1"/>
</dbReference>
<dbReference type="EMBL" id="NGJZ01000001">
    <property type="protein sequence ID" value="RSU08339.1"/>
    <property type="molecule type" value="Genomic_DNA"/>
</dbReference>
<dbReference type="GO" id="GO:0005518">
    <property type="term" value="F:collagen binding"/>
    <property type="evidence" value="ECO:0007669"/>
    <property type="project" value="InterPro"/>
</dbReference>
<dbReference type="InterPro" id="IPR008966">
    <property type="entry name" value="Adhesion_dom_sf"/>
</dbReference>
<dbReference type="Gene3D" id="2.60.40.1280">
    <property type="match status" value="1"/>
</dbReference>
<evidence type="ECO:0000256" key="2">
    <source>
        <dbReference type="ARBA" id="ARBA00022512"/>
    </source>
</evidence>
<evidence type="ECO:0000256" key="4">
    <source>
        <dbReference type="ARBA" id="ARBA00022729"/>
    </source>
</evidence>
<evidence type="ECO:0000256" key="5">
    <source>
        <dbReference type="ARBA" id="ARBA00023088"/>
    </source>
</evidence>
<organism evidence="11 12">
    <name type="scientific">Vagococcus entomophilus</name>
    <dbReference type="NCBI Taxonomy" id="1160095"/>
    <lineage>
        <taxon>Bacteria</taxon>
        <taxon>Bacillati</taxon>
        <taxon>Bacillota</taxon>
        <taxon>Bacilli</taxon>
        <taxon>Lactobacillales</taxon>
        <taxon>Enterococcaceae</taxon>
        <taxon>Vagococcus</taxon>
    </lineage>
</organism>
<dbReference type="SUPFAM" id="SSF49401">
    <property type="entry name" value="Bacterial adhesins"/>
    <property type="match status" value="2"/>
</dbReference>
<keyword evidence="5" id="KW-0572">Peptidoglycan-anchor</keyword>
<proteinExistence type="predicted"/>
<evidence type="ECO:0000259" key="8">
    <source>
        <dbReference type="Pfam" id="PF00746"/>
    </source>
</evidence>
<keyword evidence="7" id="KW-0812">Transmembrane</keyword>
<reference evidence="11 12" key="1">
    <citation type="submission" date="2017-05" db="EMBL/GenBank/DDBJ databases">
        <title>Vagococcus spp. assemblies.</title>
        <authorList>
            <person name="Gulvik C.A."/>
        </authorList>
    </citation>
    <scope>NUCLEOTIDE SEQUENCE [LARGE SCALE GENOMIC DNA]</scope>
    <source>
        <strain evidence="11 12">DSM 24756</strain>
    </source>
</reference>
<evidence type="ECO:0000313" key="11">
    <source>
        <dbReference type="EMBL" id="RSU08339.1"/>
    </source>
</evidence>
<keyword evidence="4" id="KW-0732">Signal</keyword>
<dbReference type="AlphaFoldDB" id="A0A430AJV7"/>
<evidence type="ECO:0000256" key="3">
    <source>
        <dbReference type="ARBA" id="ARBA00022525"/>
    </source>
</evidence>
<keyword evidence="7" id="KW-0472">Membrane</keyword>
<protein>
    <recommendedName>
        <fullName evidence="13">Gram-positive cocci surface proteins LPxTG domain-containing protein</fullName>
    </recommendedName>
</protein>
<accession>A0A430AJV7</accession>
<dbReference type="InterPro" id="IPR041171">
    <property type="entry name" value="SDR_Ig"/>
</dbReference>
<evidence type="ECO:0000259" key="10">
    <source>
        <dbReference type="Pfam" id="PF17961"/>
    </source>
</evidence>
<evidence type="ECO:0000256" key="7">
    <source>
        <dbReference type="SAM" id="Phobius"/>
    </source>
</evidence>
<gene>
    <name evidence="11" type="ORF">CBF30_03610</name>
</gene>
<feature type="transmembrane region" description="Helical" evidence="7">
    <location>
        <begin position="15"/>
        <end position="37"/>
    </location>
</feature>
<comment type="caution">
    <text evidence="11">The sequence shown here is derived from an EMBL/GenBank/DDBJ whole genome shotgun (WGS) entry which is preliminary data.</text>
</comment>
<dbReference type="InterPro" id="IPR011252">
    <property type="entry name" value="Fibrogen-bd_dom1"/>
</dbReference>
<dbReference type="Pfam" id="PF00746">
    <property type="entry name" value="Gram_pos_anchor"/>
    <property type="match status" value="1"/>
</dbReference>
<keyword evidence="7" id="KW-1133">Transmembrane helix</keyword>
<dbReference type="InterPro" id="IPR008456">
    <property type="entry name" value="Collagen-bd_dom"/>
</dbReference>